<dbReference type="SUPFAM" id="SSF63829">
    <property type="entry name" value="Calcium-dependent phosphotriesterase"/>
    <property type="match status" value="1"/>
</dbReference>
<accession>A0AB39BIA6</accession>
<dbReference type="GO" id="GO:0030288">
    <property type="term" value="C:outer membrane-bounded periplasmic space"/>
    <property type="evidence" value="ECO:0007669"/>
    <property type="project" value="TreeGrafter"/>
</dbReference>
<dbReference type="InterPro" id="IPR015943">
    <property type="entry name" value="WD40/YVTN_repeat-like_dom_sf"/>
</dbReference>
<dbReference type="AlphaFoldDB" id="A0AB39BIA6"/>
<name>A0AB39BIA6_9MICO</name>
<reference evidence="1" key="1">
    <citation type="submission" date="2024-05" db="EMBL/GenBank/DDBJ databases">
        <title>Herbiconiux sp. A18JL235.</title>
        <authorList>
            <person name="Zhang G."/>
        </authorList>
    </citation>
    <scope>NUCLEOTIDE SEQUENCE</scope>
    <source>
        <strain evidence="1">A18JL235</strain>
    </source>
</reference>
<dbReference type="EMBL" id="CP162511">
    <property type="protein sequence ID" value="XDI05886.1"/>
    <property type="molecule type" value="Genomic_DNA"/>
</dbReference>
<dbReference type="Gene3D" id="2.130.10.10">
    <property type="entry name" value="YVTN repeat-like/Quinoprotein amine dehydrogenase"/>
    <property type="match status" value="1"/>
</dbReference>
<gene>
    <name evidence="1" type="ORF">ABFY20_01975</name>
</gene>
<evidence type="ECO:0000313" key="1">
    <source>
        <dbReference type="EMBL" id="XDI05886.1"/>
    </source>
</evidence>
<sequence length="308" mass="31791">MSSIAVHEVGSRGEGPYSVAITDDGAVWCTLVHAGAVVRAVPGRPGAAGTDARLPFERTQVSVASGVGPMQSSQVVAAGEDTVWVSDTGGDALVLVGPAGVVRRIDVPTPEAQPFGIASQADGTAWFTELGRDALGHIDLFGRVTEFPSGTDEGFVSMIASSGESLWFTANQANAIGYIRGGDSAVQLFEIPTPHSGPVGIVVGDDGAAWFTEILAGAVGRVDRQGKFTEHPLPWPESKPHALCVDPAGGFWVTLWGANELAHLDVDGTVELIDLAPSGHEEPHGLAVDASGTVWVAMETGALLAVAR</sequence>
<proteinExistence type="predicted"/>
<protein>
    <recommendedName>
        <fullName evidence="2">Virginiamycin B lyase</fullName>
    </recommendedName>
</protein>
<dbReference type="PANTHER" id="PTHR40274">
    <property type="entry name" value="VIRGINIAMYCIN B LYASE"/>
    <property type="match status" value="1"/>
</dbReference>
<dbReference type="InterPro" id="IPR051344">
    <property type="entry name" value="Vgb"/>
</dbReference>
<evidence type="ECO:0008006" key="2">
    <source>
        <dbReference type="Google" id="ProtNLM"/>
    </source>
</evidence>
<organism evidence="1">
    <name type="scientific">Herbiconiux sp. A18JL235</name>
    <dbReference type="NCBI Taxonomy" id="3152363"/>
    <lineage>
        <taxon>Bacteria</taxon>
        <taxon>Bacillati</taxon>
        <taxon>Actinomycetota</taxon>
        <taxon>Actinomycetes</taxon>
        <taxon>Micrococcales</taxon>
        <taxon>Microbacteriaceae</taxon>
        <taxon>Herbiconiux</taxon>
    </lineage>
</organism>
<dbReference type="Pfam" id="PF24684">
    <property type="entry name" value="Vgb_lyase"/>
    <property type="match status" value="1"/>
</dbReference>
<dbReference type="RefSeq" id="WP_368498275.1">
    <property type="nucleotide sequence ID" value="NZ_CP162511.1"/>
</dbReference>
<dbReference type="PANTHER" id="PTHR40274:SF3">
    <property type="entry name" value="VIRGINIAMYCIN B LYASE"/>
    <property type="match status" value="1"/>
</dbReference>